<dbReference type="PRINTS" id="PR00411">
    <property type="entry name" value="PNDRDTASEI"/>
</dbReference>
<gene>
    <name evidence="10" type="ORF">BRPE64_CCDS02820</name>
</gene>
<dbReference type="InterPro" id="IPR016156">
    <property type="entry name" value="FAD/NAD-linked_Rdtase_dimer_sf"/>
</dbReference>
<comment type="similarity">
    <text evidence="1">Belongs to the class-I pyridine nucleotide-disulfide oxidoreductase family.</text>
</comment>
<dbReference type="STRING" id="758793.BRPE64_CCDS02820"/>
<evidence type="ECO:0000256" key="3">
    <source>
        <dbReference type="ARBA" id="ARBA00022827"/>
    </source>
</evidence>
<dbReference type="InterPro" id="IPR004099">
    <property type="entry name" value="Pyr_nucl-diS_OxRdtase_dimer"/>
</dbReference>
<feature type="domain" description="Pyridine nucleotide-disulphide oxidoreductase dimerisation" evidence="8">
    <location>
        <begin position="352"/>
        <end position="457"/>
    </location>
</feature>
<dbReference type="SUPFAM" id="SSF51905">
    <property type="entry name" value="FAD/NAD(P)-binding domain"/>
    <property type="match status" value="1"/>
</dbReference>
<feature type="domain" description="FAD/NAD(P)-binding" evidence="9">
    <location>
        <begin position="12"/>
        <end position="331"/>
    </location>
</feature>
<dbReference type="Gene3D" id="3.50.50.60">
    <property type="entry name" value="FAD/NAD(P)-binding domain"/>
    <property type="match status" value="2"/>
</dbReference>
<dbReference type="Gene3D" id="3.30.390.30">
    <property type="match status" value="1"/>
</dbReference>
<dbReference type="FunFam" id="3.30.390.30:FF:000001">
    <property type="entry name" value="Dihydrolipoyl dehydrogenase"/>
    <property type="match status" value="1"/>
</dbReference>
<dbReference type="SUPFAM" id="SSF55424">
    <property type="entry name" value="FAD/NAD-linked reductases, dimerisation (C-terminal) domain"/>
    <property type="match status" value="1"/>
</dbReference>
<dbReference type="GO" id="GO:0003955">
    <property type="term" value="F:NAD(P)H dehydrogenase (quinone) activity"/>
    <property type="evidence" value="ECO:0007669"/>
    <property type="project" value="TreeGrafter"/>
</dbReference>
<keyword evidence="4" id="KW-0560">Oxidoreductase</keyword>
<evidence type="ECO:0000256" key="2">
    <source>
        <dbReference type="ARBA" id="ARBA00022630"/>
    </source>
</evidence>
<sequence length="470" mass="50446">MEKVMSQIEQFDKLILGSGQGGKLLAWHLARAGQRVAVVERQWVGGSCPAVACLPSKNEIWSARVAHLTRHAADFGVATGDVAVDMAKVRARKHGMVEREAAFHVQAYASSGAELIMGVGRFVGPKTIEVQLNDGGARTLGGNQVVVNVGTHAAIPDVPGLRAANPLTHIGALDLERAPAHLIVLGGGYIGVEMAQAYRRFGSRVTLIERGARLMAREDADVGDEMLRIVRAEEIDVVLDAQTIRVEGHSGTQIRVVVRTPSGEETVEGSDILVAAGRIPNTADIGLEQAGIELDERGYIRVNDRLQTSARDVWAIGEVAGSPQFTHVSVDDFRIVRDNMAGGHRSTGERLIPYTLFTDPPLARVGLSETDARREGIAVRVATLPMSNVLRTEATDEKQGFMKVLVGADDDRILGFTMIGSEAGEVLASIQTAMIAQLPYPKLRDAVISHLTVAEGLGPLLSRLPERAAR</sequence>
<evidence type="ECO:0000259" key="8">
    <source>
        <dbReference type="Pfam" id="PF02852"/>
    </source>
</evidence>
<dbReference type="PRINTS" id="PR00368">
    <property type="entry name" value="FADPNR"/>
</dbReference>
<evidence type="ECO:0000256" key="6">
    <source>
        <dbReference type="PIRSR" id="PIRSR000350-3"/>
    </source>
</evidence>
<dbReference type="InterPro" id="IPR023753">
    <property type="entry name" value="FAD/NAD-binding_dom"/>
</dbReference>
<keyword evidence="2" id="KW-0285">Flavoprotein</keyword>
<keyword evidence="6" id="KW-0520">NAD</keyword>
<feature type="binding site" evidence="6">
    <location>
        <begin position="186"/>
        <end position="193"/>
    </location>
    <ligand>
        <name>NAD(+)</name>
        <dbReference type="ChEBI" id="CHEBI:57540"/>
    </ligand>
</feature>
<feature type="disulfide bond" description="Redox-active" evidence="7">
    <location>
        <begin position="48"/>
        <end position="53"/>
    </location>
</feature>
<feature type="binding site" evidence="6">
    <location>
        <position position="57"/>
    </location>
    <ligand>
        <name>FAD</name>
        <dbReference type="ChEBI" id="CHEBI:57692"/>
    </ligand>
</feature>
<dbReference type="AlphaFoldDB" id="R4WY92"/>
<organism evidence="10 11">
    <name type="scientific">Caballeronia insecticola</name>
    <dbReference type="NCBI Taxonomy" id="758793"/>
    <lineage>
        <taxon>Bacteria</taxon>
        <taxon>Pseudomonadati</taxon>
        <taxon>Pseudomonadota</taxon>
        <taxon>Betaproteobacteria</taxon>
        <taxon>Burkholderiales</taxon>
        <taxon>Burkholderiaceae</taxon>
        <taxon>Caballeronia</taxon>
    </lineage>
</organism>
<dbReference type="GO" id="GO:0050660">
    <property type="term" value="F:flavin adenine dinucleotide binding"/>
    <property type="evidence" value="ECO:0007669"/>
    <property type="project" value="TreeGrafter"/>
</dbReference>
<protein>
    <submittedName>
        <fullName evidence="10">Pyridine nucleotide-disulfide oxidoreductase dimerisation region</fullName>
    </submittedName>
</protein>
<feature type="active site" description="Proton acceptor" evidence="5">
    <location>
        <position position="450"/>
    </location>
</feature>
<evidence type="ECO:0000256" key="1">
    <source>
        <dbReference type="ARBA" id="ARBA00007532"/>
    </source>
</evidence>
<dbReference type="Pfam" id="PF07992">
    <property type="entry name" value="Pyr_redox_2"/>
    <property type="match status" value="1"/>
</dbReference>
<dbReference type="Pfam" id="PF02852">
    <property type="entry name" value="Pyr_redox_dim"/>
    <property type="match status" value="1"/>
</dbReference>
<dbReference type="PATRIC" id="fig|758793.3.peg.4604"/>
<keyword evidence="3 6" id="KW-0274">FAD</keyword>
<dbReference type="InterPro" id="IPR036188">
    <property type="entry name" value="FAD/NAD-bd_sf"/>
</dbReference>
<evidence type="ECO:0000256" key="5">
    <source>
        <dbReference type="PIRSR" id="PIRSR000350-2"/>
    </source>
</evidence>
<reference evidence="10 11" key="2">
    <citation type="journal article" date="2018" name="Int. J. Syst. Evol. Microbiol.">
        <title>Burkholderia insecticola sp. nov., a gut symbiotic bacterium of the bean bug Riptortus pedestris.</title>
        <authorList>
            <person name="Takeshita K."/>
            <person name="Tamaki H."/>
            <person name="Ohbayashi T."/>
            <person name="Meng X.-Y."/>
            <person name="Sone T."/>
            <person name="Mitani Y."/>
            <person name="Peeters C."/>
            <person name="Kikuchi Y."/>
            <person name="Vandamme P."/>
        </authorList>
    </citation>
    <scope>NUCLEOTIDE SEQUENCE [LARGE SCALE GENOMIC DNA]</scope>
    <source>
        <strain evidence="10">RPE64</strain>
    </source>
</reference>
<evidence type="ECO:0000259" key="9">
    <source>
        <dbReference type="Pfam" id="PF07992"/>
    </source>
</evidence>
<dbReference type="EMBL" id="AP013060">
    <property type="protein sequence ID" value="BAN26365.1"/>
    <property type="molecule type" value="Genomic_DNA"/>
</dbReference>
<reference evidence="10 11" key="1">
    <citation type="journal article" date="2013" name="Genome Announc.">
        <title>Complete Genome Sequence of Burkholderia sp. Strain RPE64, Bacterial Symbiont of the Bean Bug Riptortus pedestris.</title>
        <authorList>
            <person name="Shibata T.F."/>
            <person name="Maeda T."/>
            <person name="Nikoh N."/>
            <person name="Yamaguchi K."/>
            <person name="Oshima K."/>
            <person name="Hattori M."/>
            <person name="Nishiyama T."/>
            <person name="Hasebe M."/>
            <person name="Fukatsu T."/>
            <person name="Kikuchi Y."/>
            <person name="Shigenobu S."/>
        </authorList>
    </citation>
    <scope>NUCLEOTIDE SEQUENCE [LARGE SCALE GENOMIC DNA]</scope>
</reference>
<name>R4WY92_9BURK</name>
<dbReference type="KEGG" id="buo:BRPE64_CCDS02820"/>
<proteinExistence type="inferred from homology"/>
<feature type="binding site" evidence="6">
    <location>
        <position position="277"/>
    </location>
    <ligand>
        <name>NAD(+)</name>
        <dbReference type="ChEBI" id="CHEBI:57540"/>
    </ligand>
</feature>
<feature type="binding site" evidence="6">
    <location>
        <position position="209"/>
    </location>
    <ligand>
        <name>NAD(+)</name>
        <dbReference type="ChEBI" id="CHEBI:57540"/>
    </ligand>
</feature>
<dbReference type="Proteomes" id="UP000013966">
    <property type="component" value="Chromosome 3"/>
</dbReference>
<dbReference type="PANTHER" id="PTHR43014:SF2">
    <property type="entry name" value="MERCURIC REDUCTASE"/>
    <property type="match status" value="1"/>
</dbReference>
<dbReference type="PIRSF" id="PIRSF000350">
    <property type="entry name" value="Mercury_reductase_MerA"/>
    <property type="match status" value="1"/>
</dbReference>
<evidence type="ECO:0000313" key="11">
    <source>
        <dbReference type="Proteomes" id="UP000013966"/>
    </source>
</evidence>
<evidence type="ECO:0000256" key="7">
    <source>
        <dbReference type="PIRSR" id="PIRSR000350-4"/>
    </source>
</evidence>
<dbReference type="PANTHER" id="PTHR43014">
    <property type="entry name" value="MERCURIC REDUCTASE"/>
    <property type="match status" value="1"/>
</dbReference>
<keyword evidence="6" id="KW-0547">Nucleotide-binding</keyword>
<keyword evidence="11" id="KW-1185">Reference proteome</keyword>
<feature type="binding site" evidence="6">
    <location>
        <position position="120"/>
    </location>
    <ligand>
        <name>FAD</name>
        <dbReference type="ChEBI" id="CHEBI:57692"/>
    </ligand>
</feature>
<accession>R4WY92</accession>
<evidence type="ECO:0000313" key="10">
    <source>
        <dbReference type="EMBL" id="BAN26365.1"/>
    </source>
</evidence>
<dbReference type="InterPro" id="IPR001100">
    <property type="entry name" value="Pyr_nuc-diS_OxRdtase"/>
</dbReference>
<comment type="cofactor">
    <cofactor evidence="6">
        <name>FAD</name>
        <dbReference type="ChEBI" id="CHEBI:57692"/>
    </cofactor>
    <text evidence="6">Binds 1 FAD per subunit.</text>
</comment>
<evidence type="ECO:0000256" key="4">
    <source>
        <dbReference type="ARBA" id="ARBA00023002"/>
    </source>
</evidence>
<dbReference type="HOGENOM" id="CLU_016755_1_2_4"/>